<dbReference type="GO" id="GO:0006888">
    <property type="term" value="P:endoplasmic reticulum to Golgi vesicle-mediated transport"/>
    <property type="evidence" value="ECO:0007669"/>
    <property type="project" value="TreeGrafter"/>
</dbReference>
<name>S9QXP5_SCHOY</name>
<organism evidence="8 9">
    <name type="scientific">Schizosaccharomyces octosporus (strain yFS286)</name>
    <name type="common">Fission yeast</name>
    <name type="synonym">Octosporomyces octosporus</name>
    <dbReference type="NCBI Taxonomy" id="483514"/>
    <lineage>
        <taxon>Eukaryota</taxon>
        <taxon>Fungi</taxon>
        <taxon>Dikarya</taxon>
        <taxon>Ascomycota</taxon>
        <taxon>Taphrinomycotina</taxon>
        <taxon>Schizosaccharomycetes</taxon>
        <taxon>Schizosaccharomycetales</taxon>
        <taxon>Schizosaccharomycetaceae</taxon>
        <taxon>Schizosaccharomyces</taxon>
    </lineage>
</organism>
<evidence type="ECO:0000256" key="3">
    <source>
        <dbReference type="ARBA" id="ARBA00022448"/>
    </source>
</evidence>
<protein>
    <recommendedName>
        <fullName evidence="7">Trafficking protein particle complex subunit</fullName>
    </recommendedName>
</protein>
<dbReference type="InterPro" id="IPR007194">
    <property type="entry name" value="TRAPP_component"/>
</dbReference>
<comment type="subcellular location">
    <subcellularLocation>
        <location evidence="1">Endoplasmic reticulum</location>
    </subcellularLocation>
    <subcellularLocation>
        <location evidence="7">Golgi apparatus</location>
        <location evidence="7">cis-Golgi network</location>
    </subcellularLocation>
</comment>
<comment type="similarity">
    <text evidence="2 7">Belongs to the TRAPP small subunits family. BET3 subfamily.</text>
</comment>
<comment type="subunit">
    <text evidence="7">Part of the multisubunit TRAPP (transport protein particle) complex.</text>
</comment>
<reference evidence="8 9" key="1">
    <citation type="journal article" date="2011" name="Science">
        <title>Comparative functional genomics of the fission yeasts.</title>
        <authorList>
            <person name="Rhind N."/>
            <person name="Chen Z."/>
            <person name="Yassour M."/>
            <person name="Thompson D.A."/>
            <person name="Haas B.J."/>
            <person name="Habib N."/>
            <person name="Wapinski I."/>
            <person name="Roy S."/>
            <person name="Lin M.F."/>
            <person name="Heiman D.I."/>
            <person name="Young S.K."/>
            <person name="Furuya K."/>
            <person name="Guo Y."/>
            <person name="Pidoux A."/>
            <person name="Chen H.M."/>
            <person name="Robbertse B."/>
            <person name="Goldberg J.M."/>
            <person name="Aoki K."/>
            <person name="Bayne E.H."/>
            <person name="Berlin A.M."/>
            <person name="Desjardins C.A."/>
            <person name="Dobbs E."/>
            <person name="Dukaj L."/>
            <person name="Fan L."/>
            <person name="FitzGerald M.G."/>
            <person name="French C."/>
            <person name="Gujja S."/>
            <person name="Hansen K."/>
            <person name="Keifenheim D."/>
            <person name="Levin J.Z."/>
            <person name="Mosher R.A."/>
            <person name="Mueller C.A."/>
            <person name="Pfiffner J."/>
            <person name="Priest M."/>
            <person name="Russ C."/>
            <person name="Smialowska A."/>
            <person name="Swoboda P."/>
            <person name="Sykes S.M."/>
            <person name="Vaughn M."/>
            <person name="Vengrova S."/>
            <person name="Yoder R."/>
            <person name="Zeng Q."/>
            <person name="Allshire R."/>
            <person name="Baulcombe D."/>
            <person name="Birren B.W."/>
            <person name="Brown W."/>
            <person name="Ekwall K."/>
            <person name="Kellis M."/>
            <person name="Leatherwood J."/>
            <person name="Levin H."/>
            <person name="Margalit H."/>
            <person name="Martienssen R."/>
            <person name="Nieduszynski C.A."/>
            <person name="Spatafora J.W."/>
            <person name="Friedman N."/>
            <person name="Dalgaard J.Z."/>
            <person name="Baumann P."/>
            <person name="Niki H."/>
            <person name="Regev A."/>
            <person name="Nusbaum C."/>
        </authorList>
    </citation>
    <scope>NUCLEOTIDE SEQUENCE [LARGE SCALE GENOMIC DNA]</scope>
    <source>
        <strain evidence="9">yFS286</strain>
    </source>
</reference>
<dbReference type="GeneID" id="25030255"/>
<dbReference type="AlphaFoldDB" id="S9QXP5"/>
<dbReference type="Gene3D" id="3.30.1380.20">
    <property type="entry name" value="Trafficking protein particle complex subunit 3"/>
    <property type="match status" value="1"/>
</dbReference>
<dbReference type="HOGENOM" id="CLU_073154_2_0_1"/>
<gene>
    <name evidence="8" type="ORF">SOCG_01273</name>
</gene>
<dbReference type="Pfam" id="PF04051">
    <property type="entry name" value="TRAPP"/>
    <property type="match status" value="1"/>
</dbReference>
<keyword evidence="3 7" id="KW-0813">Transport</keyword>
<evidence type="ECO:0000256" key="2">
    <source>
        <dbReference type="ARBA" id="ARBA00006218"/>
    </source>
</evidence>
<dbReference type="GO" id="GO:1990070">
    <property type="term" value="C:TRAPPI protein complex"/>
    <property type="evidence" value="ECO:0007669"/>
    <property type="project" value="TreeGrafter"/>
</dbReference>
<evidence type="ECO:0000256" key="7">
    <source>
        <dbReference type="PIRNR" id="PIRNR017479"/>
    </source>
</evidence>
<dbReference type="PANTHER" id="PTHR20902">
    <property type="entry name" value="41-2 PROTEIN ANTIGEN-RELATED"/>
    <property type="match status" value="1"/>
</dbReference>
<dbReference type="OrthoDB" id="10254842at2759"/>
<dbReference type="GO" id="GO:1990071">
    <property type="term" value="C:TRAPPII protein complex"/>
    <property type="evidence" value="ECO:0007669"/>
    <property type="project" value="TreeGrafter"/>
</dbReference>
<dbReference type="GO" id="GO:0005783">
    <property type="term" value="C:endoplasmic reticulum"/>
    <property type="evidence" value="ECO:0007669"/>
    <property type="project" value="UniProtKB-SubCell"/>
</dbReference>
<dbReference type="InterPro" id="IPR016696">
    <property type="entry name" value="TRAPP-I_su5"/>
</dbReference>
<comment type="function">
    <text evidence="7">Plays a key role in the late stages of endoplasmic reticulum to Golgi traffic.</text>
</comment>
<keyword evidence="6 7" id="KW-0333">Golgi apparatus</keyword>
<evidence type="ECO:0000256" key="6">
    <source>
        <dbReference type="ARBA" id="ARBA00023034"/>
    </source>
</evidence>
<dbReference type="eggNOG" id="KOG3315">
    <property type="taxonomic scope" value="Eukaryota"/>
</dbReference>
<keyword evidence="9" id="KW-1185">Reference proteome</keyword>
<accession>S9QXP5</accession>
<dbReference type="GO" id="GO:1990072">
    <property type="term" value="C:TRAPPIII protein complex"/>
    <property type="evidence" value="ECO:0007669"/>
    <property type="project" value="TreeGrafter"/>
</dbReference>
<dbReference type="EMBL" id="KE503208">
    <property type="protein sequence ID" value="EPX71055.1"/>
    <property type="molecule type" value="Genomic_DNA"/>
</dbReference>
<dbReference type="PIRSF" id="PIRSF017479">
    <property type="entry name" value="TRAPP_I_complex_Trs31"/>
    <property type="match status" value="1"/>
</dbReference>
<evidence type="ECO:0000313" key="9">
    <source>
        <dbReference type="Proteomes" id="UP000016088"/>
    </source>
</evidence>
<keyword evidence="4 7" id="KW-0256">Endoplasmic reticulum</keyword>
<evidence type="ECO:0000256" key="5">
    <source>
        <dbReference type="ARBA" id="ARBA00022892"/>
    </source>
</evidence>
<dbReference type="InterPro" id="IPR024096">
    <property type="entry name" value="NO_sig/Golgi_transp_ligand-bd"/>
</dbReference>
<evidence type="ECO:0000313" key="8">
    <source>
        <dbReference type="EMBL" id="EPX71055.1"/>
    </source>
</evidence>
<dbReference type="Proteomes" id="UP000016088">
    <property type="component" value="Unassembled WGS sequence"/>
</dbReference>
<dbReference type="PANTHER" id="PTHR20902:SF0">
    <property type="entry name" value="TRAFFICKING PROTEIN PARTICLE COMPLEX SUBUNIT 5"/>
    <property type="match status" value="1"/>
</dbReference>
<evidence type="ECO:0000256" key="4">
    <source>
        <dbReference type="ARBA" id="ARBA00022824"/>
    </source>
</evidence>
<dbReference type="SUPFAM" id="SSF111126">
    <property type="entry name" value="Ligand-binding domain in the NO signalling and Golgi transport"/>
    <property type="match status" value="1"/>
</dbReference>
<proteinExistence type="inferred from homology"/>
<dbReference type="RefSeq" id="XP_013019682.1">
    <property type="nucleotide sequence ID" value="XM_013164228.1"/>
</dbReference>
<dbReference type="VEuPathDB" id="FungiDB:SOCG_01273"/>
<dbReference type="CDD" id="cd14943">
    <property type="entry name" value="TRAPPC5_Trs31"/>
    <property type="match status" value="1"/>
</dbReference>
<sequence length="209" mass="24023">MQSNNKNLFKSSVSESLTSTAPIVSKNIYDQTLNRIRTAEVNLSCFAFLFSELIQRIQSQVSGIQEFEEKLNEHGYRVGQRLVELVIWRERNPRREIRILNILQYIHSTLWKYLFGRHADSLEKSKETEDEYMIVDNNPLFNKFISVPKEMSQLNCCAYLAGIVEGFLDSAQFPCKASAHTVPLAQHTQRTVILIKLNASVLAREEILG</sequence>
<evidence type="ECO:0000256" key="1">
    <source>
        <dbReference type="ARBA" id="ARBA00004240"/>
    </source>
</evidence>
<dbReference type="FunFam" id="3.30.1380.20:FF:000002">
    <property type="entry name" value="Trafficking protein particle complex subunit"/>
    <property type="match status" value="1"/>
</dbReference>
<keyword evidence="5 7" id="KW-0931">ER-Golgi transport</keyword>
<dbReference type="OMA" id="YMVKFDD"/>